<dbReference type="AlphaFoldDB" id="A0A2P5DY87"/>
<protein>
    <submittedName>
        <fullName evidence="2">Uncharacterized protein</fullName>
    </submittedName>
</protein>
<feature type="region of interest" description="Disordered" evidence="1">
    <location>
        <begin position="49"/>
        <end position="68"/>
    </location>
</feature>
<keyword evidence="3" id="KW-1185">Reference proteome</keyword>
<evidence type="ECO:0000313" key="2">
    <source>
        <dbReference type="EMBL" id="PON78249.1"/>
    </source>
</evidence>
<organism evidence="2 3">
    <name type="scientific">Trema orientale</name>
    <name type="common">Charcoal tree</name>
    <name type="synonym">Celtis orientalis</name>
    <dbReference type="NCBI Taxonomy" id="63057"/>
    <lineage>
        <taxon>Eukaryota</taxon>
        <taxon>Viridiplantae</taxon>
        <taxon>Streptophyta</taxon>
        <taxon>Embryophyta</taxon>
        <taxon>Tracheophyta</taxon>
        <taxon>Spermatophyta</taxon>
        <taxon>Magnoliopsida</taxon>
        <taxon>eudicotyledons</taxon>
        <taxon>Gunneridae</taxon>
        <taxon>Pentapetalae</taxon>
        <taxon>rosids</taxon>
        <taxon>fabids</taxon>
        <taxon>Rosales</taxon>
        <taxon>Cannabaceae</taxon>
        <taxon>Trema</taxon>
    </lineage>
</organism>
<accession>A0A2P5DY87</accession>
<feature type="region of interest" description="Disordered" evidence="1">
    <location>
        <begin position="1"/>
        <end position="43"/>
    </location>
</feature>
<dbReference type="EMBL" id="JXTC01000242">
    <property type="protein sequence ID" value="PON78249.1"/>
    <property type="molecule type" value="Genomic_DNA"/>
</dbReference>
<comment type="caution">
    <text evidence="2">The sequence shown here is derived from an EMBL/GenBank/DDBJ whole genome shotgun (WGS) entry which is preliminary data.</text>
</comment>
<evidence type="ECO:0000256" key="1">
    <source>
        <dbReference type="SAM" id="MobiDB-lite"/>
    </source>
</evidence>
<reference evidence="3" key="1">
    <citation type="submission" date="2016-06" db="EMBL/GenBank/DDBJ databases">
        <title>Parallel loss of symbiosis genes in relatives of nitrogen-fixing non-legume Parasponia.</title>
        <authorList>
            <person name="Van Velzen R."/>
            <person name="Holmer R."/>
            <person name="Bu F."/>
            <person name="Rutten L."/>
            <person name="Van Zeijl A."/>
            <person name="Liu W."/>
            <person name="Santuari L."/>
            <person name="Cao Q."/>
            <person name="Sharma T."/>
            <person name="Shen D."/>
            <person name="Roswanjaya Y."/>
            <person name="Wardhani T."/>
            <person name="Kalhor M.S."/>
            <person name="Jansen J."/>
            <person name="Van den Hoogen J."/>
            <person name="Gungor B."/>
            <person name="Hartog M."/>
            <person name="Hontelez J."/>
            <person name="Verver J."/>
            <person name="Yang W.-C."/>
            <person name="Schijlen E."/>
            <person name="Repin R."/>
            <person name="Schilthuizen M."/>
            <person name="Schranz E."/>
            <person name="Heidstra R."/>
            <person name="Miyata K."/>
            <person name="Fedorova E."/>
            <person name="Kohlen W."/>
            <person name="Bisseling T."/>
            <person name="Smit S."/>
            <person name="Geurts R."/>
        </authorList>
    </citation>
    <scope>NUCLEOTIDE SEQUENCE [LARGE SCALE GENOMIC DNA]</scope>
    <source>
        <strain evidence="3">cv. RG33-2</strain>
    </source>
</reference>
<dbReference type="OrthoDB" id="10356268at2759"/>
<proteinExistence type="predicted"/>
<feature type="compositionally biased region" description="Polar residues" evidence="1">
    <location>
        <begin position="1"/>
        <end position="18"/>
    </location>
</feature>
<dbReference type="InParanoid" id="A0A2P5DY87"/>
<dbReference type="Proteomes" id="UP000237000">
    <property type="component" value="Unassembled WGS sequence"/>
</dbReference>
<sequence length="93" mass="9764">MPETDMLSTVSGTLQGEKNGNRGSGIGSASSSTESLKFSFPSSRYMDSPLNLGTEGGEKGSNAISKPLANSAKVGTSLCLQSRHVRVQSRGWR</sequence>
<name>A0A2P5DY87_TREOI</name>
<gene>
    <name evidence="2" type="ORF">TorRG33x02_238430</name>
</gene>
<evidence type="ECO:0000313" key="3">
    <source>
        <dbReference type="Proteomes" id="UP000237000"/>
    </source>
</evidence>